<accession>A0ABT2D957</accession>
<dbReference type="PANTHER" id="PTHR42707">
    <property type="entry name" value="ACYL-COA DEHYDROGENASE"/>
    <property type="match status" value="1"/>
</dbReference>
<dbReference type="Pfam" id="PF00441">
    <property type="entry name" value="Acyl-CoA_dh_1"/>
    <property type="match status" value="1"/>
</dbReference>
<keyword evidence="8" id="KW-0560">Oxidoreductase</keyword>
<dbReference type="InterPro" id="IPR009075">
    <property type="entry name" value="AcylCo_DH/oxidase_C"/>
</dbReference>
<evidence type="ECO:0000259" key="5">
    <source>
        <dbReference type="Pfam" id="PF00441"/>
    </source>
</evidence>
<comment type="cofactor">
    <cofactor evidence="1">
        <name>FAD</name>
        <dbReference type="ChEBI" id="CHEBI:57692"/>
    </cofactor>
</comment>
<dbReference type="RefSeq" id="WP_258821571.1">
    <property type="nucleotide sequence ID" value="NZ_JANUHB010000002.1"/>
</dbReference>
<dbReference type="InterPro" id="IPR041504">
    <property type="entry name" value="AidB_N"/>
</dbReference>
<evidence type="ECO:0000256" key="4">
    <source>
        <dbReference type="ARBA" id="ARBA00022827"/>
    </source>
</evidence>
<evidence type="ECO:0000313" key="8">
    <source>
        <dbReference type="EMBL" id="MCS0807779.1"/>
    </source>
</evidence>
<feature type="domain" description="Acyl-CoA dehydrogenase/oxidase C-terminal" evidence="5">
    <location>
        <begin position="300"/>
        <end position="454"/>
    </location>
</feature>
<keyword evidence="4" id="KW-0274">FAD</keyword>
<comment type="similarity">
    <text evidence="2">Belongs to the acyl-CoA dehydrogenase family.</text>
</comment>
<dbReference type="Pfam" id="PF18158">
    <property type="entry name" value="AidB_N"/>
    <property type="match status" value="1"/>
</dbReference>
<organism evidence="8 9">
    <name type="scientific">Massilia agilis</name>
    <dbReference type="NCBI Taxonomy" id="1811226"/>
    <lineage>
        <taxon>Bacteria</taxon>
        <taxon>Pseudomonadati</taxon>
        <taxon>Pseudomonadota</taxon>
        <taxon>Betaproteobacteria</taxon>
        <taxon>Burkholderiales</taxon>
        <taxon>Oxalobacteraceae</taxon>
        <taxon>Telluria group</taxon>
        <taxon>Massilia</taxon>
    </lineage>
</organism>
<gene>
    <name evidence="8" type="ORF">NX774_07565</name>
</gene>
<evidence type="ECO:0000259" key="6">
    <source>
        <dbReference type="Pfam" id="PF02770"/>
    </source>
</evidence>
<dbReference type="Gene3D" id="2.40.110.20">
    <property type="match status" value="1"/>
</dbReference>
<dbReference type="GO" id="GO:0008470">
    <property type="term" value="F:3-methylbutanoyl-CoA dehydrogenase activity"/>
    <property type="evidence" value="ECO:0007669"/>
    <property type="project" value="UniProtKB-EC"/>
</dbReference>
<comment type="caution">
    <text evidence="8">The sequence shown here is derived from an EMBL/GenBank/DDBJ whole genome shotgun (WGS) entry which is preliminary data.</text>
</comment>
<dbReference type="Gene3D" id="1.20.140.10">
    <property type="entry name" value="Butyryl-CoA Dehydrogenase, subunit A, domain 3"/>
    <property type="match status" value="1"/>
</dbReference>
<feature type="domain" description="Acyl-CoA oxidase/dehydrogenase middle" evidence="6">
    <location>
        <begin position="181"/>
        <end position="289"/>
    </location>
</feature>
<proteinExistence type="inferred from homology"/>
<dbReference type="InterPro" id="IPR052904">
    <property type="entry name" value="Acyl-CoA_dehydrogenase-like"/>
</dbReference>
<dbReference type="InterPro" id="IPR009100">
    <property type="entry name" value="AcylCoA_DH/oxidase_NM_dom_sf"/>
</dbReference>
<dbReference type="InterPro" id="IPR006089">
    <property type="entry name" value="Acyl-CoA_DH_CS"/>
</dbReference>
<dbReference type="EC" id="1.3.8.4" evidence="8"/>
<feature type="domain" description="Adaptive response protein AidB N-terminal" evidence="7">
    <location>
        <begin position="11"/>
        <end position="166"/>
    </location>
</feature>
<keyword evidence="9" id="KW-1185">Reference proteome</keyword>
<evidence type="ECO:0000313" key="9">
    <source>
        <dbReference type="Proteomes" id="UP001206126"/>
    </source>
</evidence>
<dbReference type="Gene3D" id="6.10.250.600">
    <property type="match status" value="1"/>
</dbReference>
<name>A0ABT2D957_9BURK</name>
<dbReference type="InterPro" id="IPR006091">
    <property type="entry name" value="Acyl-CoA_Oxase/DH_mid-dom"/>
</dbReference>
<dbReference type="NCBIfam" id="NF008594">
    <property type="entry name" value="PRK11561.1"/>
    <property type="match status" value="1"/>
</dbReference>
<dbReference type="Pfam" id="PF02770">
    <property type="entry name" value="Acyl-CoA_dh_M"/>
    <property type="match status" value="1"/>
</dbReference>
<reference evidence="8 9" key="1">
    <citation type="submission" date="2022-08" db="EMBL/GenBank/DDBJ databases">
        <title>Reclassification of Massilia species as members of the genera Telluria, Duganella, Pseudoduganella, Mokoshia gen. nov. and Zemynaea gen. nov. using orthogonal and non-orthogonal genome-based approaches.</title>
        <authorList>
            <person name="Bowman J.P."/>
        </authorList>
    </citation>
    <scope>NUCLEOTIDE SEQUENCE [LARGE SCALE GENOMIC DNA]</scope>
    <source>
        <strain evidence="8 9">JCM 31605</strain>
    </source>
</reference>
<dbReference type="EMBL" id="JANUHB010000002">
    <property type="protein sequence ID" value="MCS0807779.1"/>
    <property type="molecule type" value="Genomic_DNA"/>
</dbReference>
<dbReference type="PANTHER" id="PTHR42707:SF3">
    <property type="entry name" value="ACYL-COA DEHYDROGENASE AIDB-RELATED"/>
    <property type="match status" value="1"/>
</dbReference>
<dbReference type="PROSITE" id="PS00073">
    <property type="entry name" value="ACYL_COA_DH_2"/>
    <property type="match status" value="1"/>
</dbReference>
<evidence type="ECO:0000259" key="7">
    <source>
        <dbReference type="Pfam" id="PF18158"/>
    </source>
</evidence>
<dbReference type="InterPro" id="IPR036250">
    <property type="entry name" value="AcylCo_DH-like_C"/>
</dbReference>
<dbReference type="Proteomes" id="UP001206126">
    <property type="component" value="Unassembled WGS sequence"/>
</dbReference>
<protein>
    <submittedName>
        <fullName evidence="8">Isovaleryl-CoA dehydrogenase</fullName>
        <ecNumber evidence="8">1.3.8.4</ecNumber>
    </submittedName>
</protein>
<dbReference type="SUPFAM" id="SSF47203">
    <property type="entry name" value="Acyl-CoA dehydrogenase C-terminal domain-like"/>
    <property type="match status" value="1"/>
</dbReference>
<sequence length="560" mass="59660">MDTFDTHEVFNQAAPFADVNLFTCDPALQEALEREGGGWAAGALAALGDKLGRAETLDLARLANANPPRLVQFDRSGRRVDEVEFHPAWHALMALMVGAGAHSAPWAEPRAGAQVARAAQYLLFGQLENGAQCPVTMTYASVPALRREERLASTWLPKILSRDYDPRALPVAQKRGALVGMGMTEKQGGTDVRANTTRAEPLEPGAARARFGEDGDGAWRIVGHKWFFSAPQADAHLVLAQTDDAGSAGLSCFLLPRILPDGTRNAIRVQRLKDKLGNRSNASSEVEFHGAVGWLVGKVGRGIPTILEMGSHTRLDCVIGTAGIMRAALCHALHHARGRAVFGRMLAEQPLMQNVLADLALESEAATAFALRLARCFDQQDDPAQALLGRLLTPAGKYWICRRGPGFGAEAMEVVGGNGYVEDGPLARLYREFPVNSIWEGSGNVMCLDVLRALGKAPLETHAALAAELEPAAGLDARFDAFAGSLLDDLAAMRVDEFGARVLAERIVLAVQAGLLLRFAPGYVAQAFVGSRLLAGAGGAYGQLPEGTDCAAILARALPA</sequence>
<evidence type="ECO:0000256" key="1">
    <source>
        <dbReference type="ARBA" id="ARBA00001974"/>
    </source>
</evidence>
<evidence type="ECO:0000256" key="2">
    <source>
        <dbReference type="ARBA" id="ARBA00009347"/>
    </source>
</evidence>
<evidence type="ECO:0000256" key="3">
    <source>
        <dbReference type="ARBA" id="ARBA00022630"/>
    </source>
</evidence>
<dbReference type="SUPFAM" id="SSF56645">
    <property type="entry name" value="Acyl-CoA dehydrogenase NM domain-like"/>
    <property type="match status" value="1"/>
</dbReference>
<keyword evidence="3" id="KW-0285">Flavoprotein</keyword>